<evidence type="ECO:0000313" key="3">
    <source>
        <dbReference type="Proteomes" id="UP000276103"/>
    </source>
</evidence>
<feature type="transmembrane region" description="Helical" evidence="1">
    <location>
        <begin position="9"/>
        <end position="28"/>
    </location>
</feature>
<comment type="caution">
    <text evidence="2">The sequence shown here is derived from an EMBL/GenBank/DDBJ whole genome shotgun (WGS) entry which is preliminary data.</text>
</comment>
<proteinExistence type="predicted"/>
<protein>
    <submittedName>
        <fullName evidence="2">Uncharacterized protein</fullName>
    </submittedName>
</protein>
<keyword evidence="1" id="KW-0472">Membrane</keyword>
<keyword evidence="1" id="KW-0812">Transmembrane</keyword>
<gene>
    <name evidence="2" type="ORF">DSM107003_05450</name>
</gene>
<feature type="transmembrane region" description="Helical" evidence="1">
    <location>
        <begin position="107"/>
        <end position="128"/>
    </location>
</feature>
<dbReference type="EMBL" id="RSCM01000001">
    <property type="protein sequence ID" value="RUS99961.1"/>
    <property type="molecule type" value="Genomic_DNA"/>
</dbReference>
<dbReference type="AlphaFoldDB" id="A0A3S1AFW6"/>
<name>A0A3S1AFW6_ANAVA</name>
<keyword evidence="1" id="KW-1133">Transmembrane helix</keyword>
<organism evidence="2 3">
    <name type="scientific">Trichormus variabilis SAG 1403-4b</name>
    <dbReference type="NCBI Taxonomy" id="447716"/>
    <lineage>
        <taxon>Bacteria</taxon>
        <taxon>Bacillati</taxon>
        <taxon>Cyanobacteriota</taxon>
        <taxon>Cyanophyceae</taxon>
        <taxon>Nostocales</taxon>
        <taxon>Nostocaceae</taxon>
        <taxon>Trichormus</taxon>
    </lineage>
</organism>
<accession>A0A3S1AFW6</accession>
<evidence type="ECO:0000313" key="2">
    <source>
        <dbReference type="EMBL" id="RUS99961.1"/>
    </source>
</evidence>
<sequence>MAVSNRQKIIILWTVFLLGILFHTQLGLMPLFHNQNIATSDTHGTGSIAWILWLMLGFFAVPMIIMIATLFSDSNRYRKLQFGVTVFYSVMNFFHLVADLLVKPIAWYQIALMILLFMIGLLLNLVSFQWMKEQTNGKLTREHQMT</sequence>
<evidence type="ECO:0000256" key="1">
    <source>
        <dbReference type="SAM" id="Phobius"/>
    </source>
</evidence>
<reference evidence="2 3" key="1">
    <citation type="journal article" date="2019" name="Genome Biol. Evol.">
        <title>Day and night: Metabolic profiles and evolutionary relationships of six axenic non-marine cyanobacteria.</title>
        <authorList>
            <person name="Will S.E."/>
            <person name="Henke P."/>
            <person name="Boedeker C."/>
            <person name="Huang S."/>
            <person name="Brinkmann H."/>
            <person name="Rohde M."/>
            <person name="Jarek M."/>
            <person name="Friedl T."/>
            <person name="Seufert S."/>
            <person name="Schumacher M."/>
            <person name="Overmann J."/>
            <person name="Neumann-Schaal M."/>
            <person name="Petersen J."/>
        </authorList>
    </citation>
    <scope>NUCLEOTIDE SEQUENCE [LARGE SCALE GENOMIC DNA]</scope>
    <source>
        <strain evidence="2 3">SAG 1403-4b</strain>
    </source>
</reference>
<dbReference type="Proteomes" id="UP000276103">
    <property type="component" value="Unassembled WGS sequence"/>
</dbReference>
<keyword evidence="3" id="KW-1185">Reference proteome</keyword>
<feature type="transmembrane region" description="Helical" evidence="1">
    <location>
        <begin position="82"/>
        <end position="101"/>
    </location>
</feature>
<feature type="transmembrane region" description="Helical" evidence="1">
    <location>
        <begin position="48"/>
        <end position="70"/>
    </location>
</feature>
<dbReference type="RefSeq" id="WP_190648643.1">
    <property type="nucleotide sequence ID" value="NZ_RSCM01000001.1"/>
</dbReference>